<proteinExistence type="predicted"/>
<dbReference type="RefSeq" id="WP_283739970.1">
    <property type="nucleotide sequence ID" value="NZ_JASJEV010000003.1"/>
</dbReference>
<keyword evidence="1" id="KW-0472">Membrane</keyword>
<keyword evidence="3" id="KW-1185">Reference proteome</keyword>
<dbReference type="InterPro" id="IPR019088">
    <property type="entry name" value="CHP02186-rel_TM"/>
</dbReference>
<dbReference type="Pfam" id="PF09608">
    <property type="entry name" value="Alph_Pro_TM"/>
    <property type="match status" value="1"/>
</dbReference>
<sequence>MPRGVLALLLLLAGVAGVAGVRAETLVASLSTHRVAITSNYTGAEIVVFGAVERDQQTVARAAGYDIVVTVRGPRRMTVVREKEKAGFIWLNISRRRFPELPVYLVVQSTRPTEDIADEMQRLRFKIGLDAILADPARRNEPSEVKFRDALVRLKTEQGLFAENSRGVTFLTPTIFRAPIILPAIAPTGNYEVEVALFSDGVLLTRQSTSFEVIKTGFEQTTVELSRDHSLLYGASVGVLALLFGWLATIIFRRD</sequence>
<keyword evidence="1" id="KW-1133">Transmembrane helix</keyword>
<evidence type="ECO:0000313" key="3">
    <source>
        <dbReference type="Proteomes" id="UP001321492"/>
    </source>
</evidence>
<reference evidence="2 3" key="1">
    <citation type="submission" date="2023-05" db="EMBL/GenBank/DDBJ databases">
        <title>Chelatococcus sp. nov., a moderately thermophilic bacterium isolated from hot spring microbial mat.</title>
        <authorList>
            <person name="Hu C.-J."/>
            <person name="Li W.-J."/>
        </authorList>
    </citation>
    <scope>NUCLEOTIDE SEQUENCE [LARGE SCALE GENOMIC DNA]</scope>
    <source>
        <strain evidence="2 3">SYSU G07232</strain>
    </source>
</reference>
<dbReference type="Proteomes" id="UP001321492">
    <property type="component" value="Unassembled WGS sequence"/>
</dbReference>
<organism evidence="2 3">
    <name type="scientific">Chelatococcus albus</name>
    <dbReference type="NCBI Taxonomy" id="3047466"/>
    <lineage>
        <taxon>Bacteria</taxon>
        <taxon>Pseudomonadati</taxon>
        <taxon>Pseudomonadota</taxon>
        <taxon>Alphaproteobacteria</taxon>
        <taxon>Hyphomicrobiales</taxon>
        <taxon>Chelatococcaceae</taxon>
        <taxon>Chelatococcus</taxon>
    </lineage>
</organism>
<evidence type="ECO:0000313" key="2">
    <source>
        <dbReference type="EMBL" id="MDJ1157983.1"/>
    </source>
</evidence>
<protein>
    <submittedName>
        <fullName evidence="2">TIGR02186 family protein</fullName>
    </submittedName>
</protein>
<evidence type="ECO:0000256" key="1">
    <source>
        <dbReference type="SAM" id="Phobius"/>
    </source>
</evidence>
<gene>
    <name evidence="2" type="ORF">QNA08_07020</name>
</gene>
<accession>A0ABT7AF30</accession>
<keyword evidence="1" id="KW-0812">Transmembrane</keyword>
<dbReference type="EMBL" id="JASJEV010000003">
    <property type="protein sequence ID" value="MDJ1157983.1"/>
    <property type="molecule type" value="Genomic_DNA"/>
</dbReference>
<feature type="transmembrane region" description="Helical" evidence="1">
    <location>
        <begin position="231"/>
        <end position="252"/>
    </location>
</feature>
<comment type="caution">
    <text evidence="2">The sequence shown here is derived from an EMBL/GenBank/DDBJ whole genome shotgun (WGS) entry which is preliminary data.</text>
</comment>
<name>A0ABT7AF30_9HYPH</name>